<feature type="signal peptide" evidence="1">
    <location>
        <begin position="1"/>
        <end position="15"/>
    </location>
</feature>
<dbReference type="EMBL" id="JBHFQA010000023">
    <property type="protein sequence ID" value="KAL2077896.1"/>
    <property type="molecule type" value="Genomic_DNA"/>
</dbReference>
<evidence type="ECO:0000256" key="1">
    <source>
        <dbReference type="SAM" id="SignalP"/>
    </source>
</evidence>
<keyword evidence="3" id="KW-1185">Reference proteome</keyword>
<name>A0ABD1IUG0_9TELE</name>
<gene>
    <name evidence="2" type="ORF">ACEWY4_025581</name>
</gene>
<comment type="caution">
    <text evidence="2">The sequence shown here is derived from an EMBL/GenBank/DDBJ whole genome shotgun (WGS) entry which is preliminary data.</text>
</comment>
<accession>A0ABD1IUG0</accession>
<keyword evidence="1" id="KW-0732">Signal</keyword>
<organism evidence="2 3">
    <name type="scientific">Coilia grayii</name>
    <name type="common">Gray's grenadier anchovy</name>
    <dbReference type="NCBI Taxonomy" id="363190"/>
    <lineage>
        <taxon>Eukaryota</taxon>
        <taxon>Metazoa</taxon>
        <taxon>Chordata</taxon>
        <taxon>Craniata</taxon>
        <taxon>Vertebrata</taxon>
        <taxon>Euteleostomi</taxon>
        <taxon>Actinopterygii</taxon>
        <taxon>Neopterygii</taxon>
        <taxon>Teleostei</taxon>
        <taxon>Clupei</taxon>
        <taxon>Clupeiformes</taxon>
        <taxon>Clupeoidei</taxon>
        <taxon>Engraulidae</taxon>
        <taxon>Coilinae</taxon>
        <taxon>Coilia</taxon>
    </lineage>
</organism>
<dbReference type="Proteomes" id="UP001591681">
    <property type="component" value="Unassembled WGS sequence"/>
</dbReference>
<reference evidence="2 3" key="1">
    <citation type="submission" date="2024-09" db="EMBL/GenBank/DDBJ databases">
        <title>A chromosome-level genome assembly of Gray's grenadier anchovy, Coilia grayii.</title>
        <authorList>
            <person name="Fu Z."/>
        </authorList>
    </citation>
    <scope>NUCLEOTIDE SEQUENCE [LARGE SCALE GENOMIC DNA]</scope>
    <source>
        <strain evidence="2">G4</strain>
        <tissue evidence="2">Muscle</tissue>
    </source>
</reference>
<proteinExistence type="predicted"/>
<evidence type="ECO:0000313" key="3">
    <source>
        <dbReference type="Proteomes" id="UP001591681"/>
    </source>
</evidence>
<protein>
    <submittedName>
        <fullName evidence="2">Uncharacterized protein</fullName>
    </submittedName>
</protein>
<feature type="chain" id="PRO_5044803986" evidence="1">
    <location>
        <begin position="16"/>
        <end position="164"/>
    </location>
</feature>
<evidence type="ECO:0000313" key="2">
    <source>
        <dbReference type="EMBL" id="KAL2077896.1"/>
    </source>
</evidence>
<sequence length="164" mass="18690">MAMIFFLAFQTRVLTKLEQVTEVQQELMKRISSAVPARKQVAEPLPRPRTTPMELNVLCDKITREDGFRKQLVCDVALYYNISSKQSRENSMMSRLGTTELWSGYSMRGRIKSCFADLPLMQVSVKACIRCLSEARIADVEREVGEYLKHAPFKKGGSGKVVFF</sequence>
<dbReference type="AlphaFoldDB" id="A0ABD1IUG0"/>